<feature type="transmembrane region" description="Helical" evidence="8">
    <location>
        <begin position="52"/>
        <end position="71"/>
    </location>
</feature>
<dbReference type="PANTHER" id="PTHR48022">
    <property type="entry name" value="PLASTIDIC GLUCOSE TRANSPORTER 4"/>
    <property type="match status" value="1"/>
</dbReference>
<evidence type="ECO:0000256" key="3">
    <source>
        <dbReference type="ARBA" id="ARBA00022448"/>
    </source>
</evidence>
<keyword evidence="5 8" id="KW-1133">Transmembrane helix</keyword>
<dbReference type="Pfam" id="PF00083">
    <property type="entry name" value="Sugar_tr"/>
    <property type="match status" value="1"/>
</dbReference>
<feature type="transmembrane region" description="Helical" evidence="8">
    <location>
        <begin position="229"/>
        <end position="246"/>
    </location>
</feature>
<dbReference type="InterPro" id="IPR005828">
    <property type="entry name" value="MFS_sugar_transport-like"/>
</dbReference>
<dbReference type="Gene3D" id="1.20.1250.20">
    <property type="entry name" value="MFS general substrate transporter like domains"/>
    <property type="match status" value="1"/>
</dbReference>
<dbReference type="PROSITE" id="PS50850">
    <property type="entry name" value="MFS"/>
    <property type="match status" value="1"/>
</dbReference>
<feature type="transmembrane region" description="Helical" evidence="8">
    <location>
        <begin position="195"/>
        <end position="217"/>
    </location>
</feature>
<evidence type="ECO:0000256" key="1">
    <source>
        <dbReference type="ARBA" id="ARBA00004141"/>
    </source>
</evidence>
<evidence type="ECO:0000256" key="7">
    <source>
        <dbReference type="RuleBase" id="RU003346"/>
    </source>
</evidence>
<dbReference type="Proteomes" id="UP000770015">
    <property type="component" value="Unassembled WGS sequence"/>
</dbReference>
<proteinExistence type="inferred from homology"/>
<keyword evidence="11" id="KW-1185">Reference proteome</keyword>
<feature type="transmembrane region" description="Helical" evidence="8">
    <location>
        <begin position="136"/>
        <end position="154"/>
    </location>
</feature>
<feature type="domain" description="Major facilitator superfamily (MFS) profile" evidence="9">
    <location>
        <begin position="58"/>
        <end position="504"/>
    </location>
</feature>
<comment type="similarity">
    <text evidence="2 7">Belongs to the major facilitator superfamily. Sugar transporter (TC 2.A.1.1) family.</text>
</comment>
<dbReference type="InterPro" id="IPR020846">
    <property type="entry name" value="MFS_dom"/>
</dbReference>
<gene>
    <name evidence="10" type="ORF">F5X68DRAFT_239928</name>
</gene>
<dbReference type="GO" id="GO:0016020">
    <property type="term" value="C:membrane"/>
    <property type="evidence" value="ECO:0007669"/>
    <property type="project" value="UniProtKB-SubCell"/>
</dbReference>
<organism evidence="10 11">
    <name type="scientific">Plectosphaerella plurivora</name>
    <dbReference type="NCBI Taxonomy" id="936078"/>
    <lineage>
        <taxon>Eukaryota</taxon>
        <taxon>Fungi</taxon>
        <taxon>Dikarya</taxon>
        <taxon>Ascomycota</taxon>
        <taxon>Pezizomycotina</taxon>
        <taxon>Sordariomycetes</taxon>
        <taxon>Hypocreomycetidae</taxon>
        <taxon>Glomerellales</taxon>
        <taxon>Plectosphaerellaceae</taxon>
        <taxon>Plectosphaerella</taxon>
    </lineage>
</organism>
<accession>A0A9P8VBK9</accession>
<dbReference type="PROSITE" id="PS00216">
    <property type="entry name" value="SUGAR_TRANSPORT_1"/>
    <property type="match status" value="1"/>
</dbReference>
<evidence type="ECO:0000256" key="4">
    <source>
        <dbReference type="ARBA" id="ARBA00022692"/>
    </source>
</evidence>
<keyword evidence="4 8" id="KW-0812">Transmembrane</keyword>
<protein>
    <submittedName>
        <fullName evidence="10">General substrate transporter</fullName>
    </submittedName>
</protein>
<dbReference type="InterPro" id="IPR003663">
    <property type="entry name" value="Sugar/inositol_transpt"/>
</dbReference>
<keyword evidence="6 8" id="KW-0472">Membrane</keyword>
<sequence length="539" mass="58839">METTRPSAVGDKDENLFATEAEYATKADSTTDLSVPTSAFATLTRAEALRKFWRLFTIGLSVSISGMYIGYSQSVGGSIVANRGFIAQFASVSDPETGERVLDANHVSLWGAVTFASQIIVQLLSGYVADRWGRKVNMWLLQLVLVLSIVTAVVAKEWRVYTVSRILSGLSGGFIGTTIMVYMSEMALPQFRGTLLSSFALSMTIGQLFLAIGLKVLDATDPLAYRNMFYAEFVFCGLWMIPLLLLPESPAWYAAKERHDEGKKALLRLVGNVQGYEIDHEYAVLQHEVRESTRQTEAQAKTPWAALLKRPNLRRLIVSALPLVFQSFSGIALVFGFGTYFFALARVQDPFLGSLILQTVVLAGNITSFYLADKFGRRTLVIGGGAVLAAASFSMGGMGWLDGSKQSTGIALVALCSFWAFVYANTLGPIGWLSIVELSTPSLRAKTASFATMFQSCILVLFSYTVPLMLSNQGANWGAKIGIFYGGCTVVGLFIMAAVFPEASGRTYQELDELFERGVPAWRFASTKTALQTELEGRV</sequence>
<comment type="subcellular location">
    <subcellularLocation>
        <location evidence="1">Membrane</location>
        <topology evidence="1">Multi-pass membrane protein</topology>
    </subcellularLocation>
</comment>
<dbReference type="AlphaFoldDB" id="A0A9P8VBK9"/>
<feature type="transmembrane region" description="Helical" evidence="8">
    <location>
        <begin position="379"/>
        <end position="398"/>
    </location>
</feature>
<feature type="transmembrane region" description="Helical" evidence="8">
    <location>
        <begin position="351"/>
        <end position="372"/>
    </location>
</feature>
<comment type="caution">
    <text evidence="10">The sequence shown here is derived from an EMBL/GenBank/DDBJ whole genome shotgun (WGS) entry which is preliminary data.</text>
</comment>
<name>A0A9P8VBK9_9PEZI</name>
<evidence type="ECO:0000256" key="2">
    <source>
        <dbReference type="ARBA" id="ARBA00010992"/>
    </source>
</evidence>
<feature type="transmembrane region" description="Helical" evidence="8">
    <location>
        <begin position="410"/>
        <end position="436"/>
    </location>
</feature>
<feature type="transmembrane region" description="Helical" evidence="8">
    <location>
        <begin position="316"/>
        <end position="345"/>
    </location>
</feature>
<dbReference type="InterPro" id="IPR036259">
    <property type="entry name" value="MFS_trans_sf"/>
</dbReference>
<feature type="transmembrane region" description="Helical" evidence="8">
    <location>
        <begin position="166"/>
        <end position="183"/>
    </location>
</feature>
<feature type="transmembrane region" description="Helical" evidence="8">
    <location>
        <begin position="109"/>
        <end position="129"/>
    </location>
</feature>
<keyword evidence="3 7" id="KW-0813">Transport</keyword>
<dbReference type="SUPFAM" id="SSF103473">
    <property type="entry name" value="MFS general substrate transporter"/>
    <property type="match status" value="1"/>
</dbReference>
<dbReference type="EMBL" id="JAGSXJ010000011">
    <property type="protein sequence ID" value="KAH6687376.1"/>
    <property type="molecule type" value="Genomic_DNA"/>
</dbReference>
<dbReference type="OrthoDB" id="6612291at2759"/>
<evidence type="ECO:0000259" key="9">
    <source>
        <dbReference type="PROSITE" id="PS50850"/>
    </source>
</evidence>
<evidence type="ECO:0000256" key="6">
    <source>
        <dbReference type="ARBA" id="ARBA00023136"/>
    </source>
</evidence>
<evidence type="ECO:0000256" key="8">
    <source>
        <dbReference type="SAM" id="Phobius"/>
    </source>
</evidence>
<dbReference type="PROSITE" id="PS00217">
    <property type="entry name" value="SUGAR_TRANSPORT_2"/>
    <property type="match status" value="1"/>
</dbReference>
<feature type="transmembrane region" description="Helical" evidence="8">
    <location>
        <begin position="482"/>
        <end position="500"/>
    </location>
</feature>
<dbReference type="GO" id="GO:0005351">
    <property type="term" value="F:carbohydrate:proton symporter activity"/>
    <property type="evidence" value="ECO:0007669"/>
    <property type="project" value="TreeGrafter"/>
</dbReference>
<dbReference type="InterPro" id="IPR050360">
    <property type="entry name" value="MFS_Sugar_Transporters"/>
</dbReference>
<reference evidence="10" key="1">
    <citation type="journal article" date="2021" name="Nat. Commun.">
        <title>Genetic determinants of endophytism in the Arabidopsis root mycobiome.</title>
        <authorList>
            <person name="Mesny F."/>
            <person name="Miyauchi S."/>
            <person name="Thiergart T."/>
            <person name="Pickel B."/>
            <person name="Atanasova L."/>
            <person name="Karlsson M."/>
            <person name="Huettel B."/>
            <person name="Barry K.W."/>
            <person name="Haridas S."/>
            <person name="Chen C."/>
            <person name="Bauer D."/>
            <person name="Andreopoulos W."/>
            <person name="Pangilinan J."/>
            <person name="LaButti K."/>
            <person name="Riley R."/>
            <person name="Lipzen A."/>
            <person name="Clum A."/>
            <person name="Drula E."/>
            <person name="Henrissat B."/>
            <person name="Kohler A."/>
            <person name="Grigoriev I.V."/>
            <person name="Martin F.M."/>
            <person name="Hacquard S."/>
        </authorList>
    </citation>
    <scope>NUCLEOTIDE SEQUENCE</scope>
    <source>
        <strain evidence="10">MPI-SDFR-AT-0117</strain>
    </source>
</reference>
<dbReference type="InterPro" id="IPR005829">
    <property type="entry name" value="Sugar_transporter_CS"/>
</dbReference>
<feature type="transmembrane region" description="Helical" evidence="8">
    <location>
        <begin position="448"/>
        <end position="470"/>
    </location>
</feature>
<evidence type="ECO:0000256" key="5">
    <source>
        <dbReference type="ARBA" id="ARBA00022989"/>
    </source>
</evidence>
<evidence type="ECO:0000313" key="11">
    <source>
        <dbReference type="Proteomes" id="UP000770015"/>
    </source>
</evidence>
<dbReference type="PANTHER" id="PTHR48022:SF68">
    <property type="entry name" value="MAJOR FACILITATOR SUPERFAMILY (MFS) PROFILE DOMAIN-CONTAINING PROTEIN-RELATED"/>
    <property type="match status" value="1"/>
</dbReference>
<dbReference type="NCBIfam" id="TIGR00879">
    <property type="entry name" value="SP"/>
    <property type="match status" value="1"/>
</dbReference>
<evidence type="ECO:0000313" key="10">
    <source>
        <dbReference type="EMBL" id="KAH6687376.1"/>
    </source>
</evidence>